<protein>
    <recommendedName>
        <fullName evidence="6">DUF4333 domain-containing protein</fullName>
    </recommendedName>
</protein>
<dbReference type="Proteomes" id="UP000561726">
    <property type="component" value="Unassembled WGS sequence"/>
</dbReference>
<name>A0A099J3J2_9MICO</name>
<reference evidence="2 4" key="1">
    <citation type="submission" date="2014-08" db="EMBL/GenBank/DDBJ databases">
        <authorList>
            <person name="Sisinthy S."/>
        </authorList>
    </citation>
    <scope>NUCLEOTIDE SEQUENCE [LARGE SCALE GENOMIC DNA]</scope>
    <source>
        <strain evidence="2 4">RuG17</strain>
    </source>
</reference>
<feature type="signal peptide" evidence="1">
    <location>
        <begin position="1"/>
        <end position="21"/>
    </location>
</feature>
<dbReference type="RefSeq" id="WP_035839016.1">
    <property type="nucleotide sequence ID" value="NZ_JACHBQ010000002.1"/>
</dbReference>
<dbReference type="AlphaFoldDB" id="A0A099J3J2"/>
<dbReference type="Proteomes" id="UP000029864">
    <property type="component" value="Unassembled WGS sequence"/>
</dbReference>
<dbReference type="EMBL" id="JPXF01000100">
    <property type="protein sequence ID" value="KGJ72077.1"/>
    <property type="molecule type" value="Genomic_DNA"/>
</dbReference>
<feature type="chain" id="PRO_5038207740" description="DUF4333 domain-containing protein" evidence="1">
    <location>
        <begin position="22"/>
        <end position="102"/>
    </location>
</feature>
<keyword evidence="1" id="KW-0732">Signal</keyword>
<evidence type="ECO:0000313" key="5">
    <source>
        <dbReference type="Proteomes" id="UP000561726"/>
    </source>
</evidence>
<dbReference type="OrthoDB" id="4485548at2"/>
<sequence>MSKRPYRHVAASMGVSLLALALTGCSSGGDPESVCTDAIAEHLGEVFTDVQITESIETPVAVDVRGTYAGGGGFACGLSLHPVTLEQALVFPFDGPMITVEP</sequence>
<comment type="caution">
    <text evidence="2">The sequence shown here is derived from an EMBL/GenBank/DDBJ whole genome shotgun (WGS) entry which is preliminary data.</text>
</comment>
<evidence type="ECO:0000313" key="2">
    <source>
        <dbReference type="EMBL" id="KGJ72077.1"/>
    </source>
</evidence>
<reference evidence="3 5" key="2">
    <citation type="submission" date="2020-08" db="EMBL/GenBank/DDBJ databases">
        <title>Sequencing the genomes of 1000 actinobacteria strains.</title>
        <authorList>
            <person name="Klenk H.-P."/>
        </authorList>
    </citation>
    <scope>NUCLEOTIDE SEQUENCE [LARGE SCALE GENOMIC DNA]</scope>
    <source>
        <strain evidence="3 5">DSM 21065</strain>
    </source>
</reference>
<keyword evidence="4" id="KW-1185">Reference proteome</keyword>
<evidence type="ECO:0008006" key="6">
    <source>
        <dbReference type="Google" id="ProtNLM"/>
    </source>
</evidence>
<dbReference type="PROSITE" id="PS51257">
    <property type="entry name" value="PROKAR_LIPOPROTEIN"/>
    <property type="match status" value="1"/>
</dbReference>
<organism evidence="2 4">
    <name type="scientific">Cryobacterium roopkundense</name>
    <dbReference type="NCBI Taxonomy" id="1001240"/>
    <lineage>
        <taxon>Bacteria</taxon>
        <taxon>Bacillati</taxon>
        <taxon>Actinomycetota</taxon>
        <taxon>Actinomycetes</taxon>
        <taxon>Micrococcales</taxon>
        <taxon>Microbacteriaceae</taxon>
        <taxon>Cryobacterium</taxon>
    </lineage>
</organism>
<evidence type="ECO:0000256" key="1">
    <source>
        <dbReference type="SAM" id="SignalP"/>
    </source>
</evidence>
<proteinExistence type="predicted"/>
<evidence type="ECO:0000313" key="3">
    <source>
        <dbReference type="EMBL" id="MBB5643645.1"/>
    </source>
</evidence>
<dbReference type="EMBL" id="JACHBQ010000002">
    <property type="protein sequence ID" value="MBB5643645.1"/>
    <property type="molecule type" value="Genomic_DNA"/>
</dbReference>
<evidence type="ECO:0000313" key="4">
    <source>
        <dbReference type="Proteomes" id="UP000029864"/>
    </source>
</evidence>
<gene>
    <name evidence="3" type="ORF">BJ997_004256</name>
    <name evidence="2" type="ORF">GY21_17765</name>
</gene>
<accession>A0A099J3J2</accession>